<accession>A0A521CT76</accession>
<dbReference type="NCBIfam" id="TIGR02604">
    <property type="entry name" value="Piru_Ver_Nterm"/>
    <property type="match status" value="1"/>
</dbReference>
<dbReference type="InterPro" id="IPR011041">
    <property type="entry name" value="Quinoprot_gluc/sorb_DH_b-prop"/>
</dbReference>
<dbReference type="Gene3D" id="1.25.10.10">
    <property type="entry name" value="Leucine-rich Repeat Variant"/>
    <property type="match status" value="1"/>
</dbReference>
<dbReference type="InterPro" id="IPR013428">
    <property type="entry name" value="Membrane-bound_put_N"/>
</dbReference>
<organism evidence="2 3">
    <name type="scientific">Fodinibius sediminis</name>
    <dbReference type="NCBI Taxonomy" id="1214077"/>
    <lineage>
        <taxon>Bacteria</taxon>
        <taxon>Pseudomonadati</taxon>
        <taxon>Balneolota</taxon>
        <taxon>Balneolia</taxon>
        <taxon>Balneolales</taxon>
        <taxon>Balneolaceae</taxon>
        <taxon>Fodinibius</taxon>
    </lineage>
</organism>
<dbReference type="Proteomes" id="UP000317593">
    <property type="component" value="Unassembled WGS sequence"/>
</dbReference>
<proteinExistence type="predicted"/>
<reference evidence="2 3" key="1">
    <citation type="submission" date="2017-05" db="EMBL/GenBank/DDBJ databases">
        <authorList>
            <person name="Varghese N."/>
            <person name="Submissions S."/>
        </authorList>
    </citation>
    <scope>NUCLEOTIDE SEQUENCE [LARGE SCALE GENOMIC DNA]</scope>
    <source>
        <strain evidence="2 3">DSM 21194</strain>
    </source>
</reference>
<dbReference type="Gene3D" id="2.120.10.30">
    <property type="entry name" value="TolB, C-terminal domain"/>
    <property type="match status" value="1"/>
</dbReference>
<evidence type="ECO:0000313" key="3">
    <source>
        <dbReference type="Proteomes" id="UP000317593"/>
    </source>
</evidence>
<evidence type="ECO:0000313" key="2">
    <source>
        <dbReference type="EMBL" id="SMO62687.1"/>
    </source>
</evidence>
<name>A0A521CT76_9BACT</name>
<sequence>MAVVMALTFISCGEKKYPEPMNVEEALDSFRVDDRFEVQVYASEPHVMDPTSMVFDEKGNVYVVEMPDYPFKPEEGPGRGKIKKLMDRDGDGRIDDSVVFADSITDATSILPWKEGLLVTAAPNIWYFRDTDGDDRADDKEKVFSGFFENNQEAQITNLRFNVDNWIYASNHGQAGEVHFNRDPDAEPLSMAGADFRFRLDRGEFEPETAPGQFGQTFDKWGNRFVTQNTRHIQQMVIPYRYLHRHSYLPTTNGMANINDHGLPMYQLTEAPYWRAERTKRRNKRYQEQDLDRVEYADDHFTGASGGTYYGADLFPKEYRDNIFTGEVAGNLVHRDQLVSSPDQVEYTAQRPENEQDREFLASVDPWFRPTNFTVGPDGALYLLDYYRQHIETPLSIPEDLKEDMDFLRGDDMGRIYRIVPKDQAPTLPLGELNNTTASNQYVEWLSHPNRWFRLNAQRMLLQKQDKSVLPAVEELFMENENAVTRLHALYVMEGMDALTLNIIREALNDASPGVREHALILSERFPEVLPEAITLSSDPSHKVVLQAALSLGEFESEAVTEPLADILQEHYRDHWIRLGVLSSDAGSSMALFETLQDETGFFGSWDEEKEQFLHDFSYVTAARNNGEDMAQLLEAVSGLPVDSRKMVAEGFSGGLAKSEADLPSDVEEQLQALAGDGDEELKNIISNIIES</sequence>
<dbReference type="PANTHER" id="PTHR33546:SF1">
    <property type="entry name" value="LARGE, MULTIFUNCTIONAL SECRETED PROTEIN"/>
    <property type="match status" value="1"/>
</dbReference>
<dbReference type="OrthoDB" id="9811395at2"/>
<dbReference type="InterPro" id="IPR011042">
    <property type="entry name" value="6-blade_b-propeller_TolB-like"/>
</dbReference>
<keyword evidence="3" id="KW-1185">Reference proteome</keyword>
<dbReference type="Pfam" id="PF23500">
    <property type="entry name" value="DUF7133"/>
    <property type="match status" value="1"/>
</dbReference>
<dbReference type="InterPro" id="IPR055557">
    <property type="entry name" value="DUF7133"/>
</dbReference>
<dbReference type="EMBL" id="FXTH01000007">
    <property type="protein sequence ID" value="SMO62687.1"/>
    <property type="molecule type" value="Genomic_DNA"/>
</dbReference>
<evidence type="ECO:0000259" key="1">
    <source>
        <dbReference type="Pfam" id="PF23500"/>
    </source>
</evidence>
<dbReference type="InterPro" id="IPR016024">
    <property type="entry name" value="ARM-type_fold"/>
</dbReference>
<dbReference type="SUPFAM" id="SSF50952">
    <property type="entry name" value="Soluble quinoprotein glucose dehydrogenase"/>
    <property type="match status" value="1"/>
</dbReference>
<dbReference type="AlphaFoldDB" id="A0A521CT76"/>
<feature type="domain" description="DUF7133" evidence="1">
    <location>
        <begin position="23"/>
        <end position="423"/>
    </location>
</feature>
<dbReference type="InterPro" id="IPR011989">
    <property type="entry name" value="ARM-like"/>
</dbReference>
<protein>
    <submittedName>
        <fullName evidence="2">Putative membrane-bound dehydrogenase domain-containing protein</fullName>
    </submittedName>
</protein>
<dbReference type="PANTHER" id="PTHR33546">
    <property type="entry name" value="LARGE, MULTIFUNCTIONAL SECRETED PROTEIN-RELATED"/>
    <property type="match status" value="1"/>
</dbReference>
<dbReference type="SUPFAM" id="SSF48371">
    <property type="entry name" value="ARM repeat"/>
    <property type="match status" value="1"/>
</dbReference>
<gene>
    <name evidence="2" type="ORF">SAMN06265218_10773</name>
</gene>